<proteinExistence type="predicted"/>
<evidence type="ECO:0000313" key="2">
    <source>
        <dbReference type="Proteomes" id="UP000825935"/>
    </source>
</evidence>
<evidence type="ECO:0000313" key="1">
    <source>
        <dbReference type="EMBL" id="KAH7425096.1"/>
    </source>
</evidence>
<protein>
    <submittedName>
        <fullName evidence="1">Uncharacterized protein</fullName>
    </submittedName>
</protein>
<dbReference type="EMBL" id="CM035416">
    <property type="protein sequence ID" value="KAH7425096.1"/>
    <property type="molecule type" value="Genomic_DNA"/>
</dbReference>
<reference evidence="1" key="1">
    <citation type="submission" date="2021-08" db="EMBL/GenBank/DDBJ databases">
        <title>WGS assembly of Ceratopteris richardii.</title>
        <authorList>
            <person name="Marchant D.B."/>
            <person name="Chen G."/>
            <person name="Jenkins J."/>
            <person name="Shu S."/>
            <person name="Leebens-Mack J."/>
            <person name="Grimwood J."/>
            <person name="Schmutz J."/>
            <person name="Soltis P."/>
            <person name="Soltis D."/>
            <person name="Chen Z.-H."/>
        </authorList>
    </citation>
    <scope>NUCLEOTIDE SEQUENCE</scope>
    <source>
        <strain evidence="1">Whitten #5841</strain>
        <tissue evidence="1">Leaf</tissue>
    </source>
</reference>
<accession>A0A8T2TTM4</accession>
<dbReference type="AlphaFoldDB" id="A0A8T2TTM4"/>
<name>A0A8T2TTM4_CERRI</name>
<gene>
    <name evidence="1" type="ORF">KP509_11G039800</name>
</gene>
<sequence>MTGEREIKSIPFSDIKQISLNCYNIAVMYLELSRP</sequence>
<keyword evidence="2" id="KW-1185">Reference proteome</keyword>
<organism evidence="1 2">
    <name type="scientific">Ceratopteris richardii</name>
    <name type="common">Triangle waterfern</name>
    <dbReference type="NCBI Taxonomy" id="49495"/>
    <lineage>
        <taxon>Eukaryota</taxon>
        <taxon>Viridiplantae</taxon>
        <taxon>Streptophyta</taxon>
        <taxon>Embryophyta</taxon>
        <taxon>Tracheophyta</taxon>
        <taxon>Polypodiopsida</taxon>
        <taxon>Polypodiidae</taxon>
        <taxon>Polypodiales</taxon>
        <taxon>Pteridineae</taxon>
        <taxon>Pteridaceae</taxon>
        <taxon>Parkerioideae</taxon>
        <taxon>Ceratopteris</taxon>
    </lineage>
</organism>
<dbReference type="Proteomes" id="UP000825935">
    <property type="component" value="Chromosome 11"/>
</dbReference>
<comment type="caution">
    <text evidence="1">The sequence shown here is derived from an EMBL/GenBank/DDBJ whole genome shotgun (WGS) entry which is preliminary data.</text>
</comment>